<sequence length="100" mass="11145">MINRCGWRTIRAFGLRSMTNYLRAVLFCSSCETSGISERLQVNHTNHISIWQACSLQPFCFSSRREAAAMGMMGIMAVGKRALGLDLGHCSRETTKALKT</sequence>
<dbReference type="Proteomes" id="UP001322277">
    <property type="component" value="Chromosome 10"/>
</dbReference>
<proteinExistence type="predicted"/>
<evidence type="ECO:0000313" key="1">
    <source>
        <dbReference type="EMBL" id="WQF90065.1"/>
    </source>
</evidence>
<dbReference type="KEGG" id="cdet:87951579"/>
<name>A0AAX4J401_9PEZI</name>
<protein>
    <recommendedName>
        <fullName evidence="3">Secreted protein</fullName>
    </recommendedName>
</protein>
<dbReference type="RefSeq" id="XP_062787286.1">
    <property type="nucleotide sequence ID" value="XM_062931235.1"/>
</dbReference>
<dbReference type="EMBL" id="CP137314">
    <property type="protein sequence ID" value="WQF90065.1"/>
    <property type="molecule type" value="Genomic_DNA"/>
</dbReference>
<dbReference type="GeneID" id="87951579"/>
<reference evidence="2" key="1">
    <citation type="journal article" date="2023" name="bioRxiv">
        <title>Complete genome of the Medicago anthracnose fungus, Colletotrichum destructivum, reveals a mini-chromosome-like region within a core chromosome.</title>
        <authorList>
            <person name="Lapalu N."/>
            <person name="Simon A."/>
            <person name="Lu A."/>
            <person name="Plaumann P.-L."/>
            <person name="Amselem J."/>
            <person name="Pigne S."/>
            <person name="Auger A."/>
            <person name="Koch C."/>
            <person name="Dallery J.-F."/>
            <person name="O'Connell R.J."/>
        </authorList>
    </citation>
    <scope>NUCLEOTIDE SEQUENCE [LARGE SCALE GENOMIC DNA]</scope>
    <source>
        <strain evidence="2">CBS 520.97</strain>
    </source>
</reference>
<accession>A0AAX4J401</accession>
<evidence type="ECO:0008006" key="3">
    <source>
        <dbReference type="Google" id="ProtNLM"/>
    </source>
</evidence>
<keyword evidence="2" id="KW-1185">Reference proteome</keyword>
<dbReference type="AlphaFoldDB" id="A0AAX4J401"/>
<evidence type="ECO:0000313" key="2">
    <source>
        <dbReference type="Proteomes" id="UP001322277"/>
    </source>
</evidence>
<gene>
    <name evidence="1" type="ORF">CDEST_15079</name>
</gene>
<organism evidence="1 2">
    <name type="scientific">Colletotrichum destructivum</name>
    <dbReference type="NCBI Taxonomy" id="34406"/>
    <lineage>
        <taxon>Eukaryota</taxon>
        <taxon>Fungi</taxon>
        <taxon>Dikarya</taxon>
        <taxon>Ascomycota</taxon>
        <taxon>Pezizomycotina</taxon>
        <taxon>Sordariomycetes</taxon>
        <taxon>Hypocreomycetidae</taxon>
        <taxon>Glomerellales</taxon>
        <taxon>Glomerellaceae</taxon>
        <taxon>Colletotrichum</taxon>
        <taxon>Colletotrichum destructivum species complex</taxon>
    </lineage>
</organism>